<dbReference type="GeneID" id="39733370"/>
<evidence type="ECO:0000313" key="2">
    <source>
        <dbReference type="EMBL" id="CRG97258.1"/>
    </source>
</evidence>
<evidence type="ECO:0000313" key="3">
    <source>
        <dbReference type="Proteomes" id="UP000220797"/>
    </source>
</evidence>
<comment type="caution">
    <text evidence="2">The sequence shown here is derived from an EMBL/GenBank/DDBJ whole genome shotgun (WGS) entry which is preliminary data.</text>
</comment>
<keyword evidence="3" id="KW-1185">Reference proteome</keyword>
<dbReference type="OrthoDB" id="377468at2759"/>
<dbReference type="RefSeq" id="XP_028530060.1">
    <property type="nucleotide sequence ID" value="XM_028673626.1"/>
</dbReference>
<dbReference type="EMBL" id="CVMV01000096">
    <property type="protein sequence ID" value="CRG97258.1"/>
    <property type="molecule type" value="Genomic_DNA"/>
</dbReference>
<evidence type="ECO:0000256" key="1">
    <source>
        <dbReference type="SAM" id="Coils"/>
    </source>
</evidence>
<proteinExistence type="predicted"/>
<keyword evidence="1" id="KW-0175">Coiled coil</keyword>
<dbReference type="AlphaFoldDB" id="A0A1J1GXG7"/>
<gene>
    <name evidence="2" type="ORF">PGAL8A_00483700</name>
</gene>
<dbReference type="Proteomes" id="UP000220797">
    <property type="component" value="Unassembled WGS sequence"/>
</dbReference>
<dbReference type="VEuPathDB" id="PlasmoDB:PGAL8A_00483700"/>
<reference evidence="2" key="1">
    <citation type="submission" date="2015-04" db="EMBL/GenBank/DDBJ databases">
        <authorList>
            <consortium name="Pathogen Informatics"/>
        </authorList>
    </citation>
    <scope>NUCLEOTIDE SEQUENCE [LARGE SCALE GENOMIC DNA]</scope>
    <source>
        <strain evidence="2">8A</strain>
    </source>
</reference>
<accession>A0A1J1GXG7</accession>
<name>A0A1J1GXG7_PLAGA</name>
<protein>
    <submittedName>
        <fullName evidence="2">Uncharacterized protein</fullName>
    </submittedName>
</protein>
<feature type="coiled-coil region" evidence="1">
    <location>
        <begin position="230"/>
        <end position="260"/>
    </location>
</feature>
<sequence length="441" mass="52905">MQSYYHKDIKLFFSIENLERIKNFFKNVKGIKGELHKFLNYNDSNEFFFNSNDYIITKKNIKNEKIHENIKNQESTFNKKNSNEKVENETIKNKIGSSNLNYDELYNDENKNESENFFNNKFINDEYEFISEEIFRCLYKNEQNIKYTYKYKLLIEIIIQAIVYSCKIKLNIYKLNLFLSILIMTLYKIMENLKEKKNKKKKTINYFINLLDKNIQYASSEEKIINVYSLDENSEIVNNLEAEKEKINNNNEDNKNAYDKKIKNDKELNKNMDKKVLKNENLVNDNDLNYEIKDLDNSRESSTNKNKENNKEIEDKNLLVLNTDLEKSSNKDTISFQYREAKYIIKYMFENIFSIYNILEYIFLFSSFPFNLTFSNNCSFISPIETFSINDQIQLNKDEINDDKFTTNSYIKEVLNIPFFVLDKFYNNIDELKEKINSIIT</sequence>
<organism evidence="2 3">
    <name type="scientific">Plasmodium gallinaceum</name>
    <dbReference type="NCBI Taxonomy" id="5849"/>
    <lineage>
        <taxon>Eukaryota</taxon>
        <taxon>Sar</taxon>
        <taxon>Alveolata</taxon>
        <taxon>Apicomplexa</taxon>
        <taxon>Aconoidasida</taxon>
        <taxon>Haemosporida</taxon>
        <taxon>Plasmodiidae</taxon>
        <taxon>Plasmodium</taxon>
        <taxon>Plasmodium (Haemamoeba)</taxon>
    </lineage>
</organism>